<accession>A0A0D1KWD5</accession>
<dbReference type="AlphaFoldDB" id="A0A0D1KWD5"/>
<evidence type="ECO:0000313" key="1">
    <source>
        <dbReference type="EMBL" id="KIU13010.1"/>
    </source>
</evidence>
<proteinExistence type="predicted"/>
<name>A0A0D1KWD5_BACIU</name>
<comment type="caution">
    <text evidence="1">The sequence shown here is derived from an EMBL/GenBank/DDBJ whole genome shotgun (WGS) entry which is preliminary data.</text>
</comment>
<sequence>MLIARIKFGIVGHTQLPAGSRGIGVFFCLRFLFARGRRGVPRVISLDADFERG</sequence>
<evidence type="ECO:0000313" key="2">
    <source>
        <dbReference type="Proteomes" id="UP000032247"/>
    </source>
</evidence>
<organism evidence="1 2">
    <name type="scientific">Bacillus subtilis</name>
    <dbReference type="NCBI Taxonomy" id="1423"/>
    <lineage>
        <taxon>Bacteria</taxon>
        <taxon>Bacillati</taxon>
        <taxon>Bacillota</taxon>
        <taxon>Bacilli</taxon>
        <taxon>Bacillales</taxon>
        <taxon>Bacillaceae</taxon>
        <taxon>Bacillus</taxon>
    </lineage>
</organism>
<dbReference type="PATRIC" id="fig|1423.173.peg.134"/>
<dbReference type="EMBL" id="JXBC01000001">
    <property type="protein sequence ID" value="KIU13010.1"/>
    <property type="molecule type" value="Genomic_DNA"/>
</dbReference>
<gene>
    <name evidence="1" type="ORF">SC09_Contig17orf00145</name>
</gene>
<protein>
    <submittedName>
        <fullName evidence="1">Uncharacterized protein</fullName>
    </submittedName>
</protein>
<reference evidence="1 2" key="1">
    <citation type="submission" date="2014-12" db="EMBL/GenBank/DDBJ databases">
        <title>Comparative genome analysis of Bacillus coagulans HM-08, Clostridium butyricum HM-68, Bacillus subtilis HM-66 and Bacillus licheniformis BL-09.</title>
        <authorList>
            <person name="Zhang H."/>
        </authorList>
    </citation>
    <scope>NUCLEOTIDE SEQUENCE [LARGE SCALE GENOMIC DNA]</scope>
    <source>
        <strain evidence="1 2">HM-66</strain>
    </source>
</reference>
<dbReference type="Proteomes" id="UP000032247">
    <property type="component" value="Unassembled WGS sequence"/>
</dbReference>